<dbReference type="CDD" id="cd16913">
    <property type="entry name" value="YkuD_like"/>
    <property type="match status" value="1"/>
</dbReference>
<dbReference type="AlphaFoldDB" id="A0A5J6GHA1"/>
<evidence type="ECO:0000256" key="3">
    <source>
        <dbReference type="ARBA" id="ARBA00022960"/>
    </source>
</evidence>
<dbReference type="GO" id="GO:0005576">
    <property type="term" value="C:extracellular region"/>
    <property type="evidence" value="ECO:0007669"/>
    <property type="project" value="TreeGrafter"/>
</dbReference>
<keyword evidence="2" id="KW-0808">Transferase</keyword>
<evidence type="ECO:0000313" key="10">
    <source>
        <dbReference type="Proteomes" id="UP000325529"/>
    </source>
</evidence>
<sequence>MNRLGAAVVIGTLLTVLVPVTAAEAAPERGRSGAAACTADTGPYQWQLERYLGRKADGRQSVADCEAIRRFQAKHEVRPANGYANLWTYRMMLVAQAGKNPNKAGKCPVRRFKVVCVDMNRQLLWVQRGRKVLFGPVPMRTGRDGRETRRGWHRIYMKRKIFFSSLYNNAPMPYSQFFDRGQALHGTPHDLYNGGGSAGCVNLRLPDAKRLWTLLKVRNWVYVWGTKPGTVRGDRADLG</sequence>
<protein>
    <submittedName>
        <fullName evidence="9">L,D-transpeptidase</fullName>
    </submittedName>
</protein>
<dbReference type="PANTHER" id="PTHR30582">
    <property type="entry name" value="L,D-TRANSPEPTIDASE"/>
    <property type="match status" value="1"/>
</dbReference>
<feature type="signal peptide" evidence="7">
    <location>
        <begin position="1"/>
        <end position="22"/>
    </location>
</feature>
<evidence type="ECO:0000256" key="6">
    <source>
        <dbReference type="PROSITE-ProRule" id="PRU01373"/>
    </source>
</evidence>
<keyword evidence="7" id="KW-0732">Signal</keyword>
<dbReference type="InterPro" id="IPR038063">
    <property type="entry name" value="Transpep_catalytic_dom"/>
</dbReference>
<dbReference type="GO" id="GO:0016740">
    <property type="term" value="F:transferase activity"/>
    <property type="evidence" value="ECO:0007669"/>
    <property type="project" value="UniProtKB-KW"/>
</dbReference>
<dbReference type="Proteomes" id="UP000325529">
    <property type="component" value="Chromosome"/>
</dbReference>
<dbReference type="GO" id="GO:0071555">
    <property type="term" value="P:cell wall organization"/>
    <property type="evidence" value="ECO:0007669"/>
    <property type="project" value="UniProtKB-UniRule"/>
</dbReference>
<dbReference type="GO" id="GO:0008360">
    <property type="term" value="P:regulation of cell shape"/>
    <property type="evidence" value="ECO:0007669"/>
    <property type="project" value="UniProtKB-UniRule"/>
</dbReference>
<accession>A0A5J6GHA1</accession>
<dbReference type="EMBL" id="CP023699">
    <property type="protein sequence ID" value="QEU93238.1"/>
    <property type="molecule type" value="Genomic_DNA"/>
</dbReference>
<feature type="active site" description="Proton donor/acceptor" evidence="6">
    <location>
        <position position="185"/>
    </location>
</feature>
<keyword evidence="4 6" id="KW-0573">Peptidoglycan synthesis</keyword>
<organism evidence="9 10">
    <name type="scientific">Streptomyces kanamyceticus</name>
    <dbReference type="NCBI Taxonomy" id="1967"/>
    <lineage>
        <taxon>Bacteria</taxon>
        <taxon>Bacillati</taxon>
        <taxon>Actinomycetota</taxon>
        <taxon>Actinomycetes</taxon>
        <taxon>Kitasatosporales</taxon>
        <taxon>Streptomycetaceae</taxon>
        <taxon>Streptomyces</taxon>
    </lineage>
</organism>
<keyword evidence="10" id="KW-1185">Reference proteome</keyword>
<dbReference type="RefSeq" id="WP_055549571.1">
    <property type="nucleotide sequence ID" value="NZ_CP023699.1"/>
</dbReference>
<name>A0A5J6GHA1_STRKN</name>
<evidence type="ECO:0000256" key="7">
    <source>
        <dbReference type="SAM" id="SignalP"/>
    </source>
</evidence>
<feature type="domain" description="L,D-TPase catalytic" evidence="8">
    <location>
        <begin position="113"/>
        <end position="224"/>
    </location>
</feature>
<dbReference type="InterPro" id="IPR005490">
    <property type="entry name" value="LD_TPept_cat_dom"/>
</dbReference>
<keyword evidence="3 6" id="KW-0133">Cell shape</keyword>
<dbReference type="UniPathway" id="UPA00219"/>
<dbReference type="KEGG" id="ska:CP970_21975"/>
<proteinExistence type="predicted"/>
<dbReference type="OrthoDB" id="8887048at2"/>
<gene>
    <name evidence="9" type="ORF">CP970_21975</name>
</gene>
<evidence type="ECO:0000256" key="1">
    <source>
        <dbReference type="ARBA" id="ARBA00004752"/>
    </source>
</evidence>
<feature type="active site" description="Nucleophile" evidence="6">
    <location>
        <position position="200"/>
    </location>
</feature>
<keyword evidence="5 6" id="KW-0961">Cell wall biogenesis/degradation</keyword>
<evidence type="ECO:0000256" key="4">
    <source>
        <dbReference type="ARBA" id="ARBA00022984"/>
    </source>
</evidence>
<dbReference type="Gene3D" id="2.40.440.10">
    <property type="entry name" value="L,D-transpeptidase catalytic domain-like"/>
    <property type="match status" value="1"/>
</dbReference>
<evidence type="ECO:0000259" key="8">
    <source>
        <dbReference type="PROSITE" id="PS52029"/>
    </source>
</evidence>
<dbReference type="PANTHER" id="PTHR30582:SF33">
    <property type="entry name" value="EXPORTED PROTEIN"/>
    <property type="match status" value="1"/>
</dbReference>
<dbReference type="GO" id="GO:0018104">
    <property type="term" value="P:peptidoglycan-protein cross-linking"/>
    <property type="evidence" value="ECO:0007669"/>
    <property type="project" value="TreeGrafter"/>
</dbReference>
<dbReference type="Pfam" id="PF03734">
    <property type="entry name" value="YkuD"/>
    <property type="match status" value="1"/>
</dbReference>
<comment type="pathway">
    <text evidence="1 6">Cell wall biogenesis; peptidoglycan biosynthesis.</text>
</comment>
<evidence type="ECO:0000313" key="9">
    <source>
        <dbReference type="EMBL" id="QEU93238.1"/>
    </source>
</evidence>
<evidence type="ECO:0000256" key="5">
    <source>
        <dbReference type="ARBA" id="ARBA00023316"/>
    </source>
</evidence>
<dbReference type="GO" id="GO:0071972">
    <property type="term" value="F:peptidoglycan L,D-transpeptidase activity"/>
    <property type="evidence" value="ECO:0007669"/>
    <property type="project" value="TreeGrafter"/>
</dbReference>
<evidence type="ECO:0000256" key="2">
    <source>
        <dbReference type="ARBA" id="ARBA00022679"/>
    </source>
</evidence>
<dbReference type="PROSITE" id="PS52029">
    <property type="entry name" value="LD_TPASE"/>
    <property type="match status" value="1"/>
</dbReference>
<dbReference type="SUPFAM" id="SSF141523">
    <property type="entry name" value="L,D-transpeptidase catalytic domain-like"/>
    <property type="match status" value="1"/>
</dbReference>
<feature type="chain" id="PRO_5038349425" evidence="7">
    <location>
        <begin position="23"/>
        <end position="239"/>
    </location>
</feature>
<dbReference type="InterPro" id="IPR050979">
    <property type="entry name" value="LD-transpeptidase"/>
</dbReference>
<reference evidence="9 10" key="1">
    <citation type="submission" date="2017-09" db="EMBL/GenBank/DDBJ databases">
        <authorList>
            <person name="Lee N."/>
            <person name="Cho B.-K."/>
        </authorList>
    </citation>
    <scope>NUCLEOTIDE SEQUENCE [LARGE SCALE GENOMIC DNA]</scope>
    <source>
        <strain evidence="9 10">ATCC 12853</strain>
    </source>
</reference>